<dbReference type="InterPro" id="IPR018152">
    <property type="entry name" value="SOD_Cu/Zn_BS"/>
</dbReference>
<dbReference type="Proteomes" id="UP000029264">
    <property type="component" value="Unassembled WGS sequence"/>
</dbReference>
<dbReference type="OrthoDB" id="5431326at2"/>
<feature type="domain" description="Superoxide dismutase copper/zinc binding" evidence="4">
    <location>
        <begin position="41"/>
        <end position="174"/>
    </location>
</feature>
<evidence type="ECO:0000313" key="6">
    <source>
        <dbReference type="Proteomes" id="UP000029264"/>
    </source>
</evidence>
<organism evidence="5 6">
    <name type="scientific">Shewanella mangrovi</name>
    <dbReference type="NCBI Taxonomy" id="1515746"/>
    <lineage>
        <taxon>Bacteria</taxon>
        <taxon>Pseudomonadati</taxon>
        <taxon>Pseudomonadota</taxon>
        <taxon>Gammaproteobacteria</taxon>
        <taxon>Alteromonadales</taxon>
        <taxon>Shewanellaceae</taxon>
        <taxon>Shewanella</taxon>
    </lineage>
</organism>
<dbReference type="Pfam" id="PF00080">
    <property type="entry name" value="Sod_Cu"/>
    <property type="match status" value="1"/>
</dbReference>
<evidence type="ECO:0000256" key="1">
    <source>
        <dbReference type="ARBA" id="ARBA00010457"/>
    </source>
</evidence>
<dbReference type="AlphaFoldDB" id="A0A094JM89"/>
<proteinExistence type="inferred from homology"/>
<keyword evidence="2" id="KW-0560">Oxidoreductase</keyword>
<evidence type="ECO:0000313" key="5">
    <source>
        <dbReference type="EMBL" id="KFZ39169.1"/>
    </source>
</evidence>
<dbReference type="Gene3D" id="2.60.40.200">
    <property type="entry name" value="Superoxide dismutase, copper/zinc binding domain"/>
    <property type="match status" value="1"/>
</dbReference>
<dbReference type="PROSITE" id="PS00087">
    <property type="entry name" value="SOD_CU_ZN_1"/>
    <property type="match status" value="1"/>
</dbReference>
<sequence length="175" mass="17680">MFKRSMIALGCSALLLSSAAMAADAEVEVSLLTASGSTPIGTVELSDSAYGLVLTPHLKDLTPGVHGFHIHQNGSCGPAEKNGKTVLGGAAGGHFDPDGTGKHGYPWTDGTHKGDLPPLFVTTDGMAGTPVLAPKLKVADVKGHALMIHAGGDNFSDEPKPLGGGGARMACGVIE</sequence>
<comment type="similarity">
    <text evidence="1 2">Belongs to the Cu-Zn superoxide dismutase family.</text>
</comment>
<feature type="signal peptide" evidence="3">
    <location>
        <begin position="1"/>
        <end position="22"/>
    </location>
</feature>
<dbReference type="InterPro" id="IPR024134">
    <property type="entry name" value="SOD_Cu/Zn_/chaperone"/>
</dbReference>
<keyword evidence="6" id="KW-1185">Reference proteome</keyword>
<dbReference type="GO" id="GO:0005507">
    <property type="term" value="F:copper ion binding"/>
    <property type="evidence" value="ECO:0007669"/>
    <property type="project" value="InterPro"/>
</dbReference>
<accession>A0A094JM89</accession>
<evidence type="ECO:0000256" key="2">
    <source>
        <dbReference type="RuleBase" id="RU000393"/>
    </source>
</evidence>
<dbReference type="PROSITE" id="PS00332">
    <property type="entry name" value="SOD_CU_ZN_2"/>
    <property type="match status" value="1"/>
</dbReference>
<feature type="chain" id="PRO_5001900764" description="Superoxide dismutase [Cu-Zn]" evidence="3">
    <location>
        <begin position="23"/>
        <end position="175"/>
    </location>
</feature>
<dbReference type="NCBIfam" id="NF007628">
    <property type="entry name" value="PRK10290.1"/>
    <property type="match status" value="1"/>
</dbReference>
<keyword evidence="2" id="KW-0862">Zinc</keyword>
<gene>
    <name evidence="5" type="ORF">HR45_01875</name>
</gene>
<dbReference type="InterPro" id="IPR001424">
    <property type="entry name" value="SOD_Cu_Zn_dom"/>
</dbReference>
<dbReference type="GO" id="GO:0004784">
    <property type="term" value="F:superoxide dismutase activity"/>
    <property type="evidence" value="ECO:0007669"/>
    <property type="project" value="UniProtKB-EC"/>
</dbReference>
<evidence type="ECO:0000259" key="4">
    <source>
        <dbReference type="Pfam" id="PF00080"/>
    </source>
</evidence>
<dbReference type="PANTHER" id="PTHR10003">
    <property type="entry name" value="SUPEROXIDE DISMUTASE CU-ZN -RELATED"/>
    <property type="match status" value="1"/>
</dbReference>
<dbReference type="RefSeq" id="WP_037439108.1">
    <property type="nucleotide sequence ID" value="NZ_JPEO01000001.1"/>
</dbReference>
<comment type="catalytic activity">
    <reaction evidence="2">
        <text>2 superoxide + 2 H(+) = H2O2 + O2</text>
        <dbReference type="Rhea" id="RHEA:20696"/>
        <dbReference type="ChEBI" id="CHEBI:15378"/>
        <dbReference type="ChEBI" id="CHEBI:15379"/>
        <dbReference type="ChEBI" id="CHEBI:16240"/>
        <dbReference type="ChEBI" id="CHEBI:18421"/>
        <dbReference type="EC" id="1.15.1.1"/>
    </reaction>
</comment>
<keyword evidence="3" id="KW-0732">Signal</keyword>
<dbReference type="EMBL" id="JPEO01000001">
    <property type="protein sequence ID" value="KFZ39169.1"/>
    <property type="molecule type" value="Genomic_DNA"/>
</dbReference>
<comment type="cofactor">
    <cofactor evidence="2">
        <name>Cu cation</name>
        <dbReference type="ChEBI" id="CHEBI:23378"/>
    </cofactor>
    <text evidence="2">Binds 1 copper ion per subunit.</text>
</comment>
<dbReference type="SUPFAM" id="SSF49329">
    <property type="entry name" value="Cu,Zn superoxide dismutase-like"/>
    <property type="match status" value="1"/>
</dbReference>
<dbReference type="STRING" id="1515746.HR45_01875"/>
<dbReference type="eggNOG" id="COG2032">
    <property type="taxonomic scope" value="Bacteria"/>
</dbReference>
<dbReference type="EC" id="1.15.1.1" evidence="2"/>
<comment type="caution">
    <text evidence="5">The sequence shown here is derived from an EMBL/GenBank/DDBJ whole genome shotgun (WGS) entry which is preliminary data.</text>
</comment>
<keyword evidence="2" id="KW-0186">Copper</keyword>
<reference evidence="5 6" key="1">
    <citation type="submission" date="2014-06" db="EMBL/GenBank/DDBJ databases">
        <title>Shewanella sp. YQH10.</title>
        <authorList>
            <person name="Liu Y."/>
            <person name="Zeng R."/>
        </authorList>
    </citation>
    <scope>NUCLEOTIDE SEQUENCE [LARGE SCALE GENOMIC DNA]</scope>
    <source>
        <strain evidence="5 6">YQH10</strain>
    </source>
</reference>
<dbReference type="InterPro" id="IPR036423">
    <property type="entry name" value="SOD-like_Cu/Zn_dom_sf"/>
</dbReference>
<evidence type="ECO:0000256" key="3">
    <source>
        <dbReference type="SAM" id="SignalP"/>
    </source>
</evidence>
<keyword evidence="2" id="KW-0479">Metal-binding</keyword>
<comment type="cofactor">
    <cofactor evidence="2">
        <name>Zn(2+)</name>
        <dbReference type="ChEBI" id="CHEBI:29105"/>
    </cofactor>
    <text evidence="2">Binds 1 zinc ion per subunit.</text>
</comment>
<protein>
    <recommendedName>
        <fullName evidence="2">Superoxide dismutase [Cu-Zn]</fullName>
        <ecNumber evidence="2">1.15.1.1</ecNumber>
    </recommendedName>
</protein>
<comment type="function">
    <text evidence="2">Destroys radicals which are normally produced within the cells and which are toxic to biological systems.</text>
</comment>
<dbReference type="CDD" id="cd00305">
    <property type="entry name" value="Cu-Zn_Superoxide_Dismutase"/>
    <property type="match status" value="1"/>
</dbReference>
<name>A0A094JM89_9GAMM</name>